<feature type="domain" description="Endonuclease/exonuclease/phosphatase" evidence="1">
    <location>
        <begin position="88"/>
        <end position="195"/>
    </location>
</feature>
<name>A0AAW1MDG1_POPJA</name>
<evidence type="ECO:0000313" key="2">
    <source>
        <dbReference type="EMBL" id="KAK9744299.1"/>
    </source>
</evidence>
<dbReference type="Proteomes" id="UP001458880">
    <property type="component" value="Unassembled WGS sequence"/>
</dbReference>
<dbReference type="InterPro" id="IPR036691">
    <property type="entry name" value="Endo/exonu/phosph_ase_sf"/>
</dbReference>
<proteinExistence type="predicted"/>
<organism evidence="2 3">
    <name type="scientific">Popillia japonica</name>
    <name type="common">Japanese beetle</name>
    <dbReference type="NCBI Taxonomy" id="7064"/>
    <lineage>
        <taxon>Eukaryota</taxon>
        <taxon>Metazoa</taxon>
        <taxon>Ecdysozoa</taxon>
        <taxon>Arthropoda</taxon>
        <taxon>Hexapoda</taxon>
        <taxon>Insecta</taxon>
        <taxon>Pterygota</taxon>
        <taxon>Neoptera</taxon>
        <taxon>Endopterygota</taxon>
        <taxon>Coleoptera</taxon>
        <taxon>Polyphaga</taxon>
        <taxon>Scarabaeiformia</taxon>
        <taxon>Scarabaeidae</taxon>
        <taxon>Rutelinae</taxon>
        <taxon>Popillia</taxon>
    </lineage>
</organism>
<dbReference type="SUPFAM" id="SSF56219">
    <property type="entry name" value="DNase I-like"/>
    <property type="match status" value="1"/>
</dbReference>
<dbReference type="PANTHER" id="PTHR33273:SF4">
    <property type="entry name" value="ENDONUCLEASE_EXONUCLEASE_PHOSPHATASE DOMAIN-CONTAINING PROTEIN"/>
    <property type="match status" value="1"/>
</dbReference>
<sequence>MFNVQILVLREIRVPNNFIFRIQNYKVVEKRGPVGHGGVAIAMREDPVGHGGVAIAMREDVPFQDLSRHPALDGVEAAAVKLADNSVVVAYYNSPSRKLVRAQLEGMLTIARKVMVAGDFNATHTNWGRTRNNSNGITLNSFINNNDVLLSYPEEPTHIPSNGNTPSVVDLVFTSNVSDMGDLRIETTTSDHVAVIFEVGDPAIAEKRITVNDYSKANWLYFRRLLESHPVVNEVNTVQDLDDIVDTFTRNITEAISKAIPQKTFNPNVYNDLPPHVLRCIADRNKERRMYQRTRDLVHLCRMKELSSCYVALLIEIRKDGCIRGQETWYTSVE</sequence>
<keyword evidence="2" id="KW-0255">Endonuclease</keyword>
<evidence type="ECO:0000313" key="3">
    <source>
        <dbReference type="Proteomes" id="UP001458880"/>
    </source>
</evidence>
<reference evidence="2 3" key="1">
    <citation type="journal article" date="2024" name="BMC Genomics">
        <title>De novo assembly and annotation of Popillia japonica's genome with initial clues to its potential as an invasive pest.</title>
        <authorList>
            <person name="Cucini C."/>
            <person name="Boschi S."/>
            <person name="Funari R."/>
            <person name="Cardaioli E."/>
            <person name="Iannotti N."/>
            <person name="Marturano G."/>
            <person name="Paoli F."/>
            <person name="Bruttini M."/>
            <person name="Carapelli A."/>
            <person name="Frati F."/>
            <person name="Nardi F."/>
        </authorList>
    </citation>
    <scope>NUCLEOTIDE SEQUENCE [LARGE SCALE GENOMIC DNA]</scope>
    <source>
        <strain evidence="2">DMR45628</strain>
    </source>
</reference>
<dbReference type="AlphaFoldDB" id="A0AAW1MDG1"/>
<keyword evidence="2" id="KW-0378">Hydrolase</keyword>
<keyword evidence="3" id="KW-1185">Reference proteome</keyword>
<dbReference type="Gene3D" id="3.60.10.10">
    <property type="entry name" value="Endonuclease/exonuclease/phosphatase"/>
    <property type="match status" value="1"/>
</dbReference>
<accession>A0AAW1MDG1</accession>
<protein>
    <submittedName>
        <fullName evidence="2">Endonuclease-reverse transcriptase</fullName>
    </submittedName>
</protein>
<dbReference type="EMBL" id="JASPKY010000060">
    <property type="protein sequence ID" value="KAK9744299.1"/>
    <property type="molecule type" value="Genomic_DNA"/>
</dbReference>
<comment type="caution">
    <text evidence="2">The sequence shown here is derived from an EMBL/GenBank/DDBJ whole genome shotgun (WGS) entry which is preliminary data.</text>
</comment>
<dbReference type="PANTHER" id="PTHR33273">
    <property type="entry name" value="DOMAIN-CONTAINING PROTEIN, PUTATIVE-RELATED"/>
    <property type="match status" value="1"/>
</dbReference>
<dbReference type="InterPro" id="IPR005135">
    <property type="entry name" value="Endo/exonuclease/phosphatase"/>
</dbReference>
<dbReference type="Pfam" id="PF14529">
    <property type="entry name" value="Exo_endo_phos_2"/>
    <property type="match status" value="1"/>
</dbReference>
<evidence type="ECO:0000259" key="1">
    <source>
        <dbReference type="Pfam" id="PF14529"/>
    </source>
</evidence>
<gene>
    <name evidence="2" type="ORF">QE152_g7876</name>
</gene>
<keyword evidence="2" id="KW-0540">Nuclease</keyword>
<dbReference type="GO" id="GO:0004519">
    <property type="term" value="F:endonuclease activity"/>
    <property type="evidence" value="ECO:0007669"/>
    <property type="project" value="UniProtKB-KW"/>
</dbReference>